<feature type="compositionally biased region" description="Acidic residues" evidence="1">
    <location>
        <begin position="219"/>
        <end position="230"/>
    </location>
</feature>
<reference evidence="2" key="1">
    <citation type="submission" date="2021-03" db="EMBL/GenBank/DDBJ databases">
        <authorList>
            <person name="Tagirdzhanova G."/>
        </authorList>
    </citation>
    <scope>NUCLEOTIDE SEQUENCE</scope>
</reference>
<organism evidence="2 3">
    <name type="scientific">Imshaugia aleurites</name>
    <dbReference type="NCBI Taxonomy" id="172621"/>
    <lineage>
        <taxon>Eukaryota</taxon>
        <taxon>Fungi</taxon>
        <taxon>Dikarya</taxon>
        <taxon>Ascomycota</taxon>
        <taxon>Pezizomycotina</taxon>
        <taxon>Lecanoromycetes</taxon>
        <taxon>OSLEUM clade</taxon>
        <taxon>Lecanoromycetidae</taxon>
        <taxon>Lecanorales</taxon>
        <taxon>Lecanorineae</taxon>
        <taxon>Parmeliaceae</taxon>
        <taxon>Imshaugia</taxon>
    </lineage>
</organism>
<feature type="compositionally biased region" description="Basic and acidic residues" evidence="1">
    <location>
        <begin position="67"/>
        <end position="77"/>
    </location>
</feature>
<dbReference type="AlphaFoldDB" id="A0A8H3FDP8"/>
<feature type="compositionally biased region" description="Low complexity" evidence="1">
    <location>
        <begin position="78"/>
        <end position="91"/>
    </location>
</feature>
<evidence type="ECO:0000313" key="2">
    <source>
        <dbReference type="EMBL" id="CAF9920128.1"/>
    </source>
</evidence>
<accession>A0A8H3FDP8</accession>
<name>A0A8H3FDP8_9LECA</name>
<feature type="compositionally biased region" description="Basic residues" evidence="1">
    <location>
        <begin position="196"/>
        <end position="214"/>
    </location>
</feature>
<feature type="region of interest" description="Disordered" evidence="1">
    <location>
        <begin position="1"/>
        <end position="20"/>
    </location>
</feature>
<proteinExistence type="predicted"/>
<evidence type="ECO:0000256" key="1">
    <source>
        <dbReference type="SAM" id="MobiDB-lite"/>
    </source>
</evidence>
<feature type="compositionally biased region" description="Low complexity" evidence="1">
    <location>
        <begin position="247"/>
        <end position="260"/>
    </location>
</feature>
<gene>
    <name evidence="2" type="ORF">IMSHALPRED_004822</name>
</gene>
<feature type="compositionally biased region" description="Low complexity" evidence="1">
    <location>
        <begin position="164"/>
        <end position="173"/>
    </location>
</feature>
<protein>
    <submittedName>
        <fullName evidence="2">Uncharacterized protein</fullName>
    </submittedName>
</protein>
<dbReference type="OrthoDB" id="5420622at2759"/>
<dbReference type="Proteomes" id="UP000664534">
    <property type="component" value="Unassembled WGS sequence"/>
</dbReference>
<comment type="caution">
    <text evidence="2">The sequence shown here is derived from an EMBL/GenBank/DDBJ whole genome shotgun (WGS) entry which is preliminary data.</text>
</comment>
<dbReference type="EMBL" id="CAJPDT010000024">
    <property type="protein sequence ID" value="CAF9920128.1"/>
    <property type="molecule type" value="Genomic_DNA"/>
</dbReference>
<feature type="compositionally biased region" description="Acidic residues" evidence="1">
    <location>
        <begin position="116"/>
        <end position="126"/>
    </location>
</feature>
<sequence length="304" mass="31448">MSTEAGSKGKGGRAPANVNNDADSIMPLLFATIGNPTISFKKMAAMDELGRTESSLEHKFRKWRQKGRDIAAEHPDHAGTLGAAGAPAAAAKKPRAQAKKGADVRGKAPAKQANVGDEEDEIDEETGVVKQEPDETVTSRAARSLDMTDVLQGGTDGGMQASSTKGKATATNGTKKRAASEQAVAGEHDDGEAPVKKPKVVKKGTAKVVKKSKVHSGSEDEDALSEDEEQVPIKPKGKGKGSGAAAGGKAKAAAKPTGPAKAKKGKAAKTGQIPIHEDEDADVDMNAGDDHHDGMIEMQFDEAS</sequence>
<feature type="region of interest" description="Disordered" evidence="1">
    <location>
        <begin position="67"/>
        <end position="304"/>
    </location>
</feature>
<feature type="compositionally biased region" description="Basic and acidic residues" evidence="1">
    <location>
        <begin position="186"/>
        <end position="195"/>
    </location>
</feature>
<evidence type="ECO:0000313" key="3">
    <source>
        <dbReference type="Proteomes" id="UP000664534"/>
    </source>
</evidence>
<keyword evidence="3" id="KW-1185">Reference proteome</keyword>